<evidence type="ECO:0000313" key="5">
    <source>
        <dbReference type="EMBL" id="QDU20292.1"/>
    </source>
</evidence>
<dbReference type="Pfam" id="PF13378">
    <property type="entry name" value="MR_MLE_C"/>
    <property type="match status" value="1"/>
</dbReference>
<dbReference type="GO" id="GO:0000287">
    <property type="term" value="F:magnesium ion binding"/>
    <property type="evidence" value="ECO:0007669"/>
    <property type="project" value="TreeGrafter"/>
</dbReference>
<dbReference type="Gene3D" id="3.20.20.120">
    <property type="entry name" value="Enolase-like C-terminal domain"/>
    <property type="match status" value="1"/>
</dbReference>
<dbReference type="SUPFAM" id="SSF54826">
    <property type="entry name" value="Enolase N-terminal domain-like"/>
    <property type="match status" value="1"/>
</dbReference>
<protein>
    <submittedName>
        <fullName evidence="5">L-rhamnonate dehydratase</fullName>
        <ecNumber evidence="5">4.2.1.90</ecNumber>
    </submittedName>
</protein>
<keyword evidence="5" id="KW-0456">Lyase</keyword>
<accession>A0A517XS45</accession>
<evidence type="ECO:0000256" key="1">
    <source>
        <dbReference type="ARBA" id="ARBA00001946"/>
    </source>
</evidence>
<feature type="domain" description="Mandelate racemase/muconate lactonizing enzyme C-terminal" evidence="4">
    <location>
        <begin position="140"/>
        <end position="245"/>
    </location>
</feature>
<evidence type="ECO:0000259" key="4">
    <source>
        <dbReference type="SMART" id="SM00922"/>
    </source>
</evidence>
<dbReference type="RefSeq" id="WP_145237577.1">
    <property type="nucleotide sequence ID" value="NZ_CP036273.1"/>
</dbReference>
<evidence type="ECO:0000256" key="2">
    <source>
        <dbReference type="ARBA" id="ARBA00022723"/>
    </source>
</evidence>
<dbReference type="EMBL" id="CP036273">
    <property type="protein sequence ID" value="QDU20292.1"/>
    <property type="molecule type" value="Genomic_DNA"/>
</dbReference>
<proteinExistence type="predicted"/>
<evidence type="ECO:0000256" key="3">
    <source>
        <dbReference type="ARBA" id="ARBA00022842"/>
    </source>
</evidence>
<dbReference type="OrthoDB" id="9785902at2"/>
<dbReference type="InterPro" id="IPR036849">
    <property type="entry name" value="Enolase-like_C_sf"/>
</dbReference>
<keyword evidence="6" id="KW-1185">Reference proteome</keyword>
<dbReference type="PANTHER" id="PTHR13794:SF58">
    <property type="entry name" value="MITOCHONDRIAL ENOLASE SUPERFAMILY MEMBER 1"/>
    <property type="match status" value="1"/>
</dbReference>
<dbReference type="Gene3D" id="3.30.390.10">
    <property type="entry name" value="Enolase-like, N-terminal domain"/>
    <property type="match status" value="1"/>
</dbReference>
<dbReference type="SMART" id="SM00922">
    <property type="entry name" value="MR_MLE"/>
    <property type="match status" value="1"/>
</dbReference>
<dbReference type="GO" id="GO:0016052">
    <property type="term" value="P:carbohydrate catabolic process"/>
    <property type="evidence" value="ECO:0007669"/>
    <property type="project" value="TreeGrafter"/>
</dbReference>
<dbReference type="PANTHER" id="PTHR13794">
    <property type="entry name" value="ENOLASE SUPERFAMILY, MANDELATE RACEMASE"/>
    <property type="match status" value="1"/>
</dbReference>
<dbReference type="SUPFAM" id="SSF51604">
    <property type="entry name" value="Enolase C-terminal domain-like"/>
    <property type="match status" value="1"/>
</dbReference>
<comment type="cofactor">
    <cofactor evidence="1">
        <name>Mg(2+)</name>
        <dbReference type="ChEBI" id="CHEBI:18420"/>
    </cofactor>
</comment>
<sequence length="373" mass="41107">MKIVDIRLTGLKGGTVEGGWAAELTPEDNVHTVVEVLTDTDHVGVGSVFTSRDLVAAAMKLLRPFLIGERADEPARVSEKLRQHTFWQGRGGSVEHAISGIDIALWDLFGKHTNQPVARLLGGCYRTKIKPYGSLLFAEPGPLREKLLAAVGRGFKALKLGWAPFGRHDHKKDELLVKTARDTVGPDVELMVDAGGSDAFWPHGYKWALRTAHMLAAYDVTWFEEALPPDDIAGFAELRRHSPVPITTGEVLTRRQSFRPLFEKQAVDIVQPDCTKCGGLTEAWRIAWMAHDHNVLWVPHGWNTAVGLAADIQHACAMPVARYVEFLTPSPYVDDLILNPFRPDADGLLTLPDRPGLGIELNPDALARYGDRG</sequence>
<name>A0A517XS45_9BACT</name>
<evidence type="ECO:0000313" key="6">
    <source>
        <dbReference type="Proteomes" id="UP000319576"/>
    </source>
</evidence>
<dbReference type="InterPro" id="IPR029017">
    <property type="entry name" value="Enolase-like_N"/>
</dbReference>
<dbReference type="InterPro" id="IPR013341">
    <property type="entry name" value="Mandelate_racemase_N_dom"/>
</dbReference>
<reference evidence="5 6" key="1">
    <citation type="submission" date="2019-02" db="EMBL/GenBank/DDBJ databases">
        <title>Deep-cultivation of Planctomycetes and their phenomic and genomic characterization uncovers novel biology.</title>
        <authorList>
            <person name="Wiegand S."/>
            <person name="Jogler M."/>
            <person name="Boedeker C."/>
            <person name="Pinto D."/>
            <person name="Vollmers J."/>
            <person name="Rivas-Marin E."/>
            <person name="Kohn T."/>
            <person name="Peeters S.H."/>
            <person name="Heuer A."/>
            <person name="Rast P."/>
            <person name="Oberbeckmann S."/>
            <person name="Bunk B."/>
            <person name="Jeske O."/>
            <person name="Meyerdierks A."/>
            <person name="Storesund J.E."/>
            <person name="Kallscheuer N."/>
            <person name="Luecker S."/>
            <person name="Lage O.M."/>
            <person name="Pohl T."/>
            <person name="Merkel B.J."/>
            <person name="Hornburger P."/>
            <person name="Mueller R.-W."/>
            <person name="Bruemmer F."/>
            <person name="Labrenz M."/>
            <person name="Spormann A.M."/>
            <person name="Op den Camp H."/>
            <person name="Overmann J."/>
            <person name="Amann R."/>
            <person name="Jetten M.S.M."/>
            <person name="Mascher T."/>
            <person name="Medema M.H."/>
            <person name="Devos D.P."/>
            <person name="Kaster A.-K."/>
            <person name="Ovreas L."/>
            <person name="Rohde M."/>
            <person name="Galperin M.Y."/>
            <person name="Jogler C."/>
        </authorList>
    </citation>
    <scope>NUCLEOTIDE SEQUENCE [LARGE SCALE GENOMIC DNA]</scope>
    <source>
        <strain evidence="5 6">ETA_A1</strain>
    </source>
</reference>
<dbReference type="GO" id="GO:0050032">
    <property type="term" value="F:L-rhamnonate dehydratase activity"/>
    <property type="evidence" value="ECO:0007669"/>
    <property type="project" value="UniProtKB-EC"/>
</dbReference>
<organism evidence="5 6">
    <name type="scientific">Urbifossiella limnaea</name>
    <dbReference type="NCBI Taxonomy" id="2528023"/>
    <lineage>
        <taxon>Bacteria</taxon>
        <taxon>Pseudomonadati</taxon>
        <taxon>Planctomycetota</taxon>
        <taxon>Planctomycetia</taxon>
        <taxon>Gemmatales</taxon>
        <taxon>Gemmataceae</taxon>
        <taxon>Urbifossiella</taxon>
    </lineage>
</organism>
<keyword evidence="2" id="KW-0479">Metal-binding</keyword>
<dbReference type="EC" id="4.2.1.90" evidence="5"/>
<dbReference type="GO" id="GO:0009063">
    <property type="term" value="P:amino acid catabolic process"/>
    <property type="evidence" value="ECO:0007669"/>
    <property type="project" value="InterPro"/>
</dbReference>
<dbReference type="InterPro" id="IPR018110">
    <property type="entry name" value="Mandel_Rmase/mucon_lact_enz_CS"/>
</dbReference>
<keyword evidence="3" id="KW-0460">Magnesium</keyword>
<dbReference type="Proteomes" id="UP000319576">
    <property type="component" value="Chromosome"/>
</dbReference>
<dbReference type="InterPro" id="IPR013342">
    <property type="entry name" value="Mandelate_racemase_C"/>
</dbReference>
<dbReference type="AlphaFoldDB" id="A0A517XS45"/>
<gene>
    <name evidence="5" type="primary">rhmD</name>
    <name evidence="5" type="ORF">ETAA1_22390</name>
</gene>
<dbReference type="PROSITE" id="PS00908">
    <property type="entry name" value="MR_MLE_1"/>
    <property type="match status" value="1"/>
</dbReference>
<dbReference type="SFLD" id="SFLDS00001">
    <property type="entry name" value="Enolase"/>
    <property type="match status" value="1"/>
</dbReference>
<dbReference type="InterPro" id="IPR029065">
    <property type="entry name" value="Enolase_C-like"/>
</dbReference>
<dbReference type="InterPro" id="IPR046945">
    <property type="entry name" value="RHMD-like"/>
</dbReference>
<dbReference type="KEGG" id="uli:ETAA1_22390"/>
<dbReference type="SFLD" id="SFLDG00179">
    <property type="entry name" value="mandelate_racemase"/>
    <property type="match status" value="1"/>
</dbReference>
<dbReference type="Pfam" id="PF02746">
    <property type="entry name" value="MR_MLE_N"/>
    <property type="match status" value="1"/>
</dbReference>
<dbReference type="CDD" id="cd03316">
    <property type="entry name" value="MR_like"/>
    <property type="match status" value="1"/>
</dbReference>